<organism evidence="1">
    <name type="scientific">Oryza barthii</name>
    <dbReference type="NCBI Taxonomy" id="65489"/>
    <lineage>
        <taxon>Eukaryota</taxon>
        <taxon>Viridiplantae</taxon>
        <taxon>Streptophyta</taxon>
        <taxon>Embryophyta</taxon>
        <taxon>Tracheophyta</taxon>
        <taxon>Spermatophyta</taxon>
        <taxon>Magnoliopsida</taxon>
        <taxon>Liliopsida</taxon>
        <taxon>Poales</taxon>
        <taxon>Poaceae</taxon>
        <taxon>BOP clade</taxon>
        <taxon>Oryzoideae</taxon>
        <taxon>Oryzeae</taxon>
        <taxon>Oryzinae</taxon>
        <taxon>Oryza</taxon>
    </lineage>
</organism>
<dbReference type="PaxDb" id="65489-OBART08G01530.1"/>
<keyword evidence="2" id="KW-1185">Reference proteome</keyword>
<dbReference type="HOGENOM" id="CLU_995250_0_0_1"/>
<proteinExistence type="predicted"/>
<accession>A0A0D3GVX1</accession>
<dbReference type="EnsemblPlants" id="OBART08G01530.1">
    <property type="protein sequence ID" value="OBART08G01530.1"/>
    <property type="gene ID" value="OBART08G01530"/>
</dbReference>
<reference evidence="1" key="1">
    <citation type="journal article" date="2009" name="Rice">
        <title>De Novo Next Generation Sequencing of Plant Genomes.</title>
        <authorList>
            <person name="Rounsley S."/>
            <person name="Marri P.R."/>
            <person name="Yu Y."/>
            <person name="He R."/>
            <person name="Sisneros N."/>
            <person name="Goicoechea J.L."/>
            <person name="Lee S.J."/>
            <person name="Angelova A."/>
            <person name="Kudrna D."/>
            <person name="Luo M."/>
            <person name="Affourtit J."/>
            <person name="Desany B."/>
            <person name="Knight J."/>
            <person name="Niazi F."/>
            <person name="Egholm M."/>
            <person name="Wing R.A."/>
        </authorList>
    </citation>
    <scope>NUCLEOTIDE SEQUENCE [LARGE SCALE GENOMIC DNA]</scope>
    <source>
        <strain evidence="1">cv. IRGC 105608</strain>
    </source>
</reference>
<protein>
    <submittedName>
        <fullName evidence="1">Uncharacterized protein</fullName>
    </submittedName>
</protein>
<evidence type="ECO:0000313" key="2">
    <source>
        <dbReference type="Proteomes" id="UP000026960"/>
    </source>
</evidence>
<name>A0A0D3GVX1_9ORYZ</name>
<dbReference type="Proteomes" id="UP000026960">
    <property type="component" value="Chromosome 8"/>
</dbReference>
<dbReference type="Gramene" id="OBART08G01530.1">
    <property type="protein sequence ID" value="OBART08G01530.1"/>
    <property type="gene ID" value="OBART08G01530"/>
</dbReference>
<reference evidence="1" key="2">
    <citation type="submission" date="2015-03" db="UniProtKB">
        <authorList>
            <consortium name="EnsemblPlants"/>
        </authorList>
    </citation>
    <scope>IDENTIFICATION</scope>
</reference>
<dbReference type="AlphaFoldDB" id="A0A0D3GVX1"/>
<evidence type="ECO:0000313" key="1">
    <source>
        <dbReference type="EnsemblPlants" id="OBART08G01530.1"/>
    </source>
</evidence>
<sequence length="280" mass="30998">MHDRSLAAATVLCSGIKESTLASAAATATKDLRQSGSRYFGRDLQRQGGETGCFAAWNELVTGDLDRRAAARQKDAILFGRLLRPSVEEGKNKSSKLGLRLLGRKGIAEAYADDEDSMASDSMDEASEEELVVSDMHVVADDVVAGEEVHVVADSMDDEEVVVVADSMDDAAGEEVVVVTDSMDDKAAEVVEVEQNKKVHSDHEFDEIKTEMWKLLLPWYFAKEECVTTGAGDNNDEVIEEERDLHKQKVHSDHEFDEIRTEMLKLLLPSYFPKKRNDSS</sequence>